<dbReference type="Proteomes" id="UP000241647">
    <property type="component" value="Unassembled WGS sequence"/>
</dbReference>
<feature type="transmembrane region" description="Helical" evidence="2">
    <location>
        <begin position="34"/>
        <end position="52"/>
    </location>
</feature>
<protein>
    <submittedName>
        <fullName evidence="3">Uncharacterized protein</fullName>
    </submittedName>
</protein>
<dbReference type="AlphaFoldDB" id="A0A2T2Z0R7"/>
<keyword evidence="2" id="KW-0472">Membrane</keyword>
<comment type="caution">
    <text evidence="3">The sequence shown here is derived from an EMBL/GenBank/DDBJ whole genome shotgun (WGS) entry which is preliminary data.</text>
</comment>
<proteinExistence type="predicted"/>
<reference evidence="3 4" key="1">
    <citation type="submission" date="2018-02" db="EMBL/GenBank/DDBJ databases">
        <title>8 Nocardia nova and 1 Nocardia cyriacigeorgica strain used for evolution to TMP-SMX.</title>
        <authorList>
            <person name="Mehta H."/>
            <person name="Weng J."/>
            <person name="Shamoo Y."/>
        </authorList>
    </citation>
    <scope>NUCLEOTIDE SEQUENCE [LARGE SCALE GENOMIC DNA]</scope>
    <source>
        <strain evidence="3 4">ATCC 33727</strain>
    </source>
</reference>
<keyword evidence="2" id="KW-1133">Transmembrane helix</keyword>
<name>A0A2T2Z0R7_9NOCA</name>
<gene>
    <name evidence="3" type="ORF">C8259_20015</name>
</gene>
<organism evidence="3 4">
    <name type="scientific">Nocardia nova</name>
    <dbReference type="NCBI Taxonomy" id="37330"/>
    <lineage>
        <taxon>Bacteria</taxon>
        <taxon>Bacillati</taxon>
        <taxon>Actinomycetota</taxon>
        <taxon>Actinomycetes</taxon>
        <taxon>Mycobacteriales</taxon>
        <taxon>Nocardiaceae</taxon>
        <taxon>Nocardia</taxon>
    </lineage>
</organism>
<keyword evidence="2" id="KW-0812">Transmembrane</keyword>
<evidence type="ECO:0000256" key="2">
    <source>
        <dbReference type="SAM" id="Phobius"/>
    </source>
</evidence>
<evidence type="ECO:0000313" key="3">
    <source>
        <dbReference type="EMBL" id="PSR61343.1"/>
    </source>
</evidence>
<evidence type="ECO:0000256" key="1">
    <source>
        <dbReference type="SAM" id="MobiDB-lite"/>
    </source>
</evidence>
<feature type="region of interest" description="Disordered" evidence="1">
    <location>
        <begin position="1"/>
        <end position="24"/>
    </location>
</feature>
<dbReference type="EMBL" id="PYHS01000010">
    <property type="protein sequence ID" value="PSR61343.1"/>
    <property type="molecule type" value="Genomic_DNA"/>
</dbReference>
<sequence length="59" mass="6402">MLATDRPVPCKARTPREADTTETTGATTLLEARVTMLFILSTSLLLVIRLITVRAGMPS</sequence>
<evidence type="ECO:0000313" key="4">
    <source>
        <dbReference type="Proteomes" id="UP000241647"/>
    </source>
</evidence>
<accession>A0A2T2Z0R7</accession>